<sequence length="107" mass="12114">MPLPLINISSDYLTICATMTYTRVLSAHNPKVLIIISFIPKDVDARVESHNIRHSSMFTTNRVINRIISVADVSQGRRWGIILRTSLICLITCVAIKWKVANNSRHI</sequence>
<reference evidence="1" key="1">
    <citation type="submission" date="2020-08" db="EMBL/GenBank/DDBJ databases">
        <title>Multicomponent nature underlies the extraordinary mechanical properties of spider dragline silk.</title>
        <authorList>
            <person name="Kono N."/>
            <person name="Nakamura H."/>
            <person name="Mori M."/>
            <person name="Yoshida Y."/>
            <person name="Ohtoshi R."/>
            <person name="Malay A.D."/>
            <person name="Moran D.A.P."/>
            <person name="Tomita M."/>
            <person name="Numata K."/>
            <person name="Arakawa K."/>
        </authorList>
    </citation>
    <scope>NUCLEOTIDE SEQUENCE</scope>
</reference>
<keyword evidence="2" id="KW-1185">Reference proteome</keyword>
<dbReference type="AlphaFoldDB" id="A0A8X7C5Y8"/>
<evidence type="ECO:0000313" key="2">
    <source>
        <dbReference type="Proteomes" id="UP000886998"/>
    </source>
</evidence>
<dbReference type="Proteomes" id="UP000886998">
    <property type="component" value="Unassembled WGS sequence"/>
</dbReference>
<name>A0A8X7C5Y8_9ARAC</name>
<evidence type="ECO:0000313" key="1">
    <source>
        <dbReference type="EMBL" id="GFY58576.1"/>
    </source>
</evidence>
<protein>
    <submittedName>
        <fullName evidence="1">Uncharacterized protein</fullName>
    </submittedName>
</protein>
<accession>A0A8X7C5Y8</accession>
<proteinExistence type="predicted"/>
<gene>
    <name evidence="1" type="ORF">TNIN_47251</name>
</gene>
<comment type="caution">
    <text evidence="1">The sequence shown here is derived from an EMBL/GenBank/DDBJ whole genome shotgun (WGS) entry which is preliminary data.</text>
</comment>
<dbReference type="EMBL" id="BMAV01012165">
    <property type="protein sequence ID" value="GFY58576.1"/>
    <property type="molecule type" value="Genomic_DNA"/>
</dbReference>
<organism evidence="1 2">
    <name type="scientific">Trichonephila inaurata madagascariensis</name>
    <dbReference type="NCBI Taxonomy" id="2747483"/>
    <lineage>
        <taxon>Eukaryota</taxon>
        <taxon>Metazoa</taxon>
        <taxon>Ecdysozoa</taxon>
        <taxon>Arthropoda</taxon>
        <taxon>Chelicerata</taxon>
        <taxon>Arachnida</taxon>
        <taxon>Araneae</taxon>
        <taxon>Araneomorphae</taxon>
        <taxon>Entelegynae</taxon>
        <taxon>Araneoidea</taxon>
        <taxon>Nephilidae</taxon>
        <taxon>Trichonephila</taxon>
        <taxon>Trichonephila inaurata</taxon>
    </lineage>
</organism>